<accession>A0A8D9DSM8</accession>
<dbReference type="EMBL" id="LS974619">
    <property type="protein sequence ID" value="CAG7878892.1"/>
    <property type="molecule type" value="Genomic_DNA"/>
</dbReference>
<organism evidence="1 2">
    <name type="scientific">Brassica campestris</name>
    <name type="common">Field mustard</name>
    <dbReference type="NCBI Taxonomy" id="3711"/>
    <lineage>
        <taxon>Eukaryota</taxon>
        <taxon>Viridiplantae</taxon>
        <taxon>Streptophyta</taxon>
        <taxon>Embryophyta</taxon>
        <taxon>Tracheophyta</taxon>
        <taxon>Spermatophyta</taxon>
        <taxon>Magnoliopsida</taxon>
        <taxon>eudicotyledons</taxon>
        <taxon>Gunneridae</taxon>
        <taxon>Pentapetalae</taxon>
        <taxon>rosids</taxon>
        <taxon>malvids</taxon>
        <taxon>Brassicales</taxon>
        <taxon>Brassicaceae</taxon>
        <taxon>Brassiceae</taxon>
        <taxon>Brassica</taxon>
    </lineage>
</organism>
<name>A0A8D9DSM8_BRACM</name>
<protein>
    <submittedName>
        <fullName evidence="1">Uncharacterized protein</fullName>
    </submittedName>
</protein>
<reference evidence="1 2" key="1">
    <citation type="submission" date="2021-07" db="EMBL/GenBank/DDBJ databases">
        <authorList>
            <consortium name="Genoscope - CEA"/>
            <person name="William W."/>
        </authorList>
    </citation>
    <scope>NUCLEOTIDE SEQUENCE [LARGE SCALE GENOMIC DNA]</scope>
</reference>
<dbReference type="Gramene" id="A03p02350.2_BraZ1">
    <property type="protein sequence ID" value="A03p02350.2_BraZ1.CDS"/>
    <property type="gene ID" value="A03g02350.2_BraZ1"/>
</dbReference>
<proteinExistence type="predicted"/>
<dbReference type="AlphaFoldDB" id="A0A8D9DSM8"/>
<sequence>MQNIPLTFRGDVYRPLTGKERLFGQTQLDPPLQLKFDIPSKLLASGSVETCLQHVSLVLKHVETRVLETMVLYAIQLFGESQGRTFELKANAED</sequence>
<evidence type="ECO:0000313" key="1">
    <source>
        <dbReference type="EMBL" id="CAG7878892.1"/>
    </source>
</evidence>
<gene>
    <name evidence="1" type="ORF">BRAPAZ1V2_A03P02350.2</name>
</gene>
<dbReference type="Proteomes" id="UP000694005">
    <property type="component" value="Chromosome A03"/>
</dbReference>
<evidence type="ECO:0000313" key="2">
    <source>
        <dbReference type="Proteomes" id="UP000694005"/>
    </source>
</evidence>